<organism evidence="1 2">
    <name type="scientific">Leptospira alstonii serovar Sichuan str. 79601</name>
    <dbReference type="NCBI Taxonomy" id="1218565"/>
    <lineage>
        <taxon>Bacteria</taxon>
        <taxon>Pseudomonadati</taxon>
        <taxon>Spirochaetota</taxon>
        <taxon>Spirochaetia</taxon>
        <taxon>Leptospirales</taxon>
        <taxon>Leptospiraceae</taxon>
        <taxon>Leptospira</taxon>
    </lineage>
</organism>
<protein>
    <submittedName>
        <fullName evidence="1">Uncharacterized protein</fullName>
    </submittedName>
</protein>
<sequence length="329" mass="38736">MKVKIKTEAKNYTFPEVILYLDQIPSQYLFYSEYSLRHPFDILNHSLGKIFGTYKRLLNSLTSFHKNAHQLNYRIPDEVLQATSDLLLNFNSLYDDCFWVLKSICKPDNIQYKTLSEWVINAKVKSAVEFRSDTVLHSCHWKDQINLIKHGNTRLRYIVGRYSDIVVPGYYIEGVDADGSIGPIESVHPKFLGKTTAFSYNYQLRHNIMLLFDILEKLLKHLRRHFKSSYNHKLIKNREIELNANDINIVLSNIIHLPKIFFPDEVEKNTTDIYVTDKELNISYPGKLRSLGYPSMQFTFMFQVEKFHRSFHMPYLDDSKYQQSNQTVV</sequence>
<dbReference type="RefSeq" id="WP_020775381.1">
    <property type="nucleotide sequence ID" value="NZ_ANIK01000123.1"/>
</dbReference>
<dbReference type="EMBL" id="ANIK01000123">
    <property type="protein sequence ID" value="EMJ90574.1"/>
    <property type="molecule type" value="Genomic_DNA"/>
</dbReference>
<dbReference type="AlphaFoldDB" id="M6CFQ6"/>
<comment type="caution">
    <text evidence="1">The sequence shown here is derived from an EMBL/GenBank/DDBJ whole genome shotgun (WGS) entry which is preliminary data.</text>
</comment>
<name>M6CFQ6_9LEPT</name>
<gene>
    <name evidence="1" type="ORF">LEP1GSC194_3866</name>
</gene>
<dbReference type="PATRIC" id="fig|1218565.3.peg.4536"/>
<evidence type="ECO:0000313" key="2">
    <source>
        <dbReference type="Proteomes" id="UP000011988"/>
    </source>
</evidence>
<evidence type="ECO:0000313" key="1">
    <source>
        <dbReference type="EMBL" id="EMJ90574.1"/>
    </source>
</evidence>
<dbReference type="Proteomes" id="UP000011988">
    <property type="component" value="Unassembled WGS sequence"/>
</dbReference>
<proteinExistence type="predicted"/>
<reference evidence="1 2" key="1">
    <citation type="submission" date="2013-01" db="EMBL/GenBank/DDBJ databases">
        <authorList>
            <person name="Harkins D.M."/>
            <person name="Durkin A.S."/>
            <person name="Brinkac L.M."/>
            <person name="Haft D.H."/>
            <person name="Selengut J.D."/>
            <person name="Sanka R."/>
            <person name="DePew J."/>
            <person name="Purushe J."/>
            <person name="Galloway R.L."/>
            <person name="Vinetz J.M."/>
            <person name="Sutton G.G."/>
            <person name="Nierman W.C."/>
            <person name="Fouts D.E."/>
        </authorList>
    </citation>
    <scope>NUCLEOTIDE SEQUENCE [LARGE SCALE GENOMIC DNA]</scope>
    <source>
        <strain evidence="1 2">79601</strain>
    </source>
</reference>
<accession>M6CFQ6</accession>